<sequence>MKKALILLAGYPGTGKSYMANIIIKNFPELRLLSPDDIKEEFWDKYGFDTLEEKEELILKAWKAYYERMEDAFLHKESLISDYPFSAKQKSSLEKLAEQYKYHICTIRLVGKIDILFERQKERDLDDSRHWGHILTRYHKSDMKADRKNADNLLDYKEFYRRCTQRGYGEFALGDTIEVDVSDYNQIDYPEILRWLESKTKEI</sequence>
<dbReference type="InterPro" id="IPR027417">
    <property type="entry name" value="P-loop_NTPase"/>
</dbReference>
<organism evidence="1 2">
    <name type="scientific">Candidatus Anaerostipes avistercoris</name>
    <dbReference type="NCBI Taxonomy" id="2838462"/>
    <lineage>
        <taxon>Bacteria</taxon>
        <taxon>Bacillati</taxon>
        <taxon>Bacillota</taxon>
        <taxon>Clostridia</taxon>
        <taxon>Lachnospirales</taxon>
        <taxon>Lachnospiraceae</taxon>
        <taxon>Anaerostipes</taxon>
    </lineage>
</organism>
<name>A0A9D2PJ42_9FIRM</name>
<evidence type="ECO:0000313" key="2">
    <source>
        <dbReference type="Proteomes" id="UP000823904"/>
    </source>
</evidence>
<reference evidence="1" key="1">
    <citation type="journal article" date="2021" name="PeerJ">
        <title>Extensive microbial diversity within the chicken gut microbiome revealed by metagenomics and culture.</title>
        <authorList>
            <person name="Gilroy R."/>
            <person name="Ravi A."/>
            <person name="Getino M."/>
            <person name="Pursley I."/>
            <person name="Horton D.L."/>
            <person name="Alikhan N.F."/>
            <person name="Baker D."/>
            <person name="Gharbi K."/>
            <person name="Hall N."/>
            <person name="Watson M."/>
            <person name="Adriaenssens E.M."/>
            <person name="Foster-Nyarko E."/>
            <person name="Jarju S."/>
            <person name="Secka A."/>
            <person name="Antonio M."/>
            <person name="Oren A."/>
            <person name="Chaudhuri R.R."/>
            <person name="La Ragione R."/>
            <person name="Hildebrand F."/>
            <person name="Pallen M.J."/>
        </authorList>
    </citation>
    <scope>NUCLEOTIDE SEQUENCE</scope>
    <source>
        <strain evidence="1">ChiSjej3B21-8574</strain>
    </source>
</reference>
<evidence type="ECO:0000313" key="1">
    <source>
        <dbReference type="EMBL" id="HJC50872.1"/>
    </source>
</evidence>
<reference evidence="1" key="2">
    <citation type="submission" date="2021-04" db="EMBL/GenBank/DDBJ databases">
        <authorList>
            <person name="Gilroy R."/>
        </authorList>
    </citation>
    <scope>NUCLEOTIDE SEQUENCE</scope>
    <source>
        <strain evidence="1">ChiSjej3B21-8574</strain>
    </source>
</reference>
<gene>
    <name evidence="1" type="ORF">H9754_09945</name>
</gene>
<dbReference type="SUPFAM" id="SSF52540">
    <property type="entry name" value="P-loop containing nucleoside triphosphate hydrolases"/>
    <property type="match status" value="1"/>
</dbReference>
<keyword evidence="1" id="KW-0418">Kinase</keyword>
<protein>
    <submittedName>
        <fullName evidence="1">Kinase</fullName>
    </submittedName>
</protein>
<comment type="caution">
    <text evidence="1">The sequence shown here is derived from an EMBL/GenBank/DDBJ whole genome shotgun (WGS) entry which is preliminary data.</text>
</comment>
<dbReference type="Proteomes" id="UP000823904">
    <property type="component" value="Unassembled WGS sequence"/>
</dbReference>
<proteinExistence type="predicted"/>
<dbReference type="Gene3D" id="3.40.50.300">
    <property type="entry name" value="P-loop containing nucleotide triphosphate hydrolases"/>
    <property type="match status" value="1"/>
</dbReference>
<keyword evidence="1" id="KW-0808">Transferase</keyword>
<dbReference type="AlphaFoldDB" id="A0A9D2PJ42"/>
<dbReference type="EMBL" id="DWWD01000038">
    <property type="protein sequence ID" value="HJC50872.1"/>
    <property type="molecule type" value="Genomic_DNA"/>
</dbReference>
<dbReference type="GO" id="GO:0016301">
    <property type="term" value="F:kinase activity"/>
    <property type="evidence" value="ECO:0007669"/>
    <property type="project" value="UniProtKB-KW"/>
</dbReference>
<dbReference type="Pfam" id="PF13671">
    <property type="entry name" value="AAA_33"/>
    <property type="match status" value="1"/>
</dbReference>
<accession>A0A9D2PJ42</accession>